<evidence type="ECO:0000256" key="5">
    <source>
        <dbReference type="ARBA" id="ARBA00022842"/>
    </source>
</evidence>
<keyword evidence="3" id="KW-0479">Metal-binding</keyword>
<evidence type="ECO:0000256" key="1">
    <source>
        <dbReference type="ARBA" id="ARBA00022490"/>
    </source>
</evidence>
<dbReference type="OrthoDB" id="4735656at2"/>
<dbReference type="PANTHER" id="PTHR19136">
    <property type="entry name" value="MOLYBDENUM COFACTOR GUANYLYLTRANSFERASE"/>
    <property type="match status" value="1"/>
</dbReference>
<keyword evidence="11" id="KW-1185">Reference proteome</keyword>
<evidence type="ECO:0000256" key="8">
    <source>
        <dbReference type="SAM" id="MobiDB-lite"/>
    </source>
</evidence>
<dbReference type="RefSeq" id="WP_090044305.1">
    <property type="nucleotide sequence ID" value="NZ_FNCC01000001.1"/>
</dbReference>
<dbReference type="InterPro" id="IPR025877">
    <property type="entry name" value="MobA-like_NTP_Trfase"/>
</dbReference>
<evidence type="ECO:0000256" key="2">
    <source>
        <dbReference type="ARBA" id="ARBA00022679"/>
    </source>
</evidence>
<keyword evidence="2" id="KW-0808">Transferase</keyword>
<proteinExistence type="predicted"/>
<dbReference type="InterPro" id="IPR013482">
    <property type="entry name" value="Molybde_CF_guanTrfase"/>
</dbReference>
<keyword evidence="6" id="KW-0342">GTP-binding</keyword>
<dbReference type="GO" id="GO:0006777">
    <property type="term" value="P:Mo-molybdopterin cofactor biosynthetic process"/>
    <property type="evidence" value="ECO:0007669"/>
    <property type="project" value="UniProtKB-KW"/>
</dbReference>
<sequence>MTYSAIILTGGTGERLGGADKAALSYREATLLDHVLSVVDDAERKVVVGPKKDVPGVVWAREDPPGGGPLAGVAAGLAEIGTEWVAVLAVDQPGLTKDTIARLRAAGSNAVLRDDRTQWLIGFWLAADLRECLPDDPRDLPVRRTLSRLHPVEVPALPGEARDVDTPADLDTLHSG</sequence>
<keyword evidence="1" id="KW-0963">Cytoplasm</keyword>
<dbReference type="GO" id="GO:0046872">
    <property type="term" value="F:metal ion binding"/>
    <property type="evidence" value="ECO:0007669"/>
    <property type="project" value="UniProtKB-KW"/>
</dbReference>
<dbReference type="SUPFAM" id="SSF53448">
    <property type="entry name" value="Nucleotide-diphospho-sugar transferases"/>
    <property type="match status" value="1"/>
</dbReference>
<evidence type="ECO:0000256" key="7">
    <source>
        <dbReference type="ARBA" id="ARBA00023150"/>
    </source>
</evidence>
<dbReference type="CDD" id="cd02503">
    <property type="entry name" value="MobA"/>
    <property type="match status" value="1"/>
</dbReference>
<accession>A0A1G7K191</accession>
<evidence type="ECO:0000313" key="11">
    <source>
        <dbReference type="Proteomes" id="UP000199623"/>
    </source>
</evidence>
<keyword evidence="5" id="KW-0460">Magnesium</keyword>
<dbReference type="GO" id="GO:0016779">
    <property type="term" value="F:nucleotidyltransferase activity"/>
    <property type="evidence" value="ECO:0007669"/>
    <property type="project" value="TreeGrafter"/>
</dbReference>
<protein>
    <submittedName>
        <fullName evidence="10">Molybdopterin-guanine dinucleotide biosynthesis protein A</fullName>
    </submittedName>
</protein>
<organism evidence="10 11">
    <name type="scientific">Lentzea fradiae</name>
    <dbReference type="NCBI Taxonomy" id="200378"/>
    <lineage>
        <taxon>Bacteria</taxon>
        <taxon>Bacillati</taxon>
        <taxon>Actinomycetota</taxon>
        <taxon>Actinomycetes</taxon>
        <taxon>Pseudonocardiales</taxon>
        <taxon>Pseudonocardiaceae</taxon>
        <taxon>Lentzea</taxon>
    </lineage>
</organism>
<evidence type="ECO:0000256" key="4">
    <source>
        <dbReference type="ARBA" id="ARBA00022741"/>
    </source>
</evidence>
<evidence type="ECO:0000259" key="9">
    <source>
        <dbReference type="Pfam" id="PF12804"/>
    </source>
</evidence>
<evidence type="ECO:0000256" key="6">
    <source>
        <dbReference type="ARBA" id="ARBA00023134"/>
    </source>
</evidence>
<evidence type="ECO:0000256" key="3">
    <source>
        <dbReference type="ARBA" id="ARBA00022723"/>
    </source>
</evidence>
<keyword evidence="4" id="KW-0547">Nucleotide-binding</keyword>
<dbReference type="Gene3D" id="3.90.550.10">
    <property type="entry name" value="Spore Coat Polysaccharide Biosynthesis Protein SpsA, Chain A"/>
    <property type="match status" value="1"/>
</dbReference>
<name>A0A1G7K191_9PSEU</name>
<feature type="domain" description="MobA-like NTP transferase" evidence="9">
    <location>
        <begin position="5"/>
        <end position="147"/>
    </location>
</feature>
<keyword evidence="7" id="KW-0501">Molybdenum cofactor biosynthesis</keyword>
<dbReference type="STRING" id="200378.SAMN05216553_10132"/>
<evidence type="ECO:0000313" key="10">
    <source>
        <dbReference type="EMBL" id="SDF31026.1"/>
    </source>
</evidence>
<dbReference type="InterPro" id="IPR029044">
    <property type="entry name" value="Nucleotide-diphossugar_trans"/>
</dbReference>
<reference evidence="11" key="1">
    <citation type="submission" date="2016-10" db="EMBL/GenBank/DDBJ databases">
        <authorList>
            <person name="Varghese N."/>
            <person name="Submissions S."/>
        </authorList>
    </citation>
    <scope>NUCLEOTIDE SEQUENCE [LARGE SCALE GENOMIC DNA]</scope>
    <source>
        <strain evidence="11">CGMCC 4.3506</strain>
    </source>
</reference>
<dbReference type="AlphaFoldDB" id="A0A1G7K191"/>
<dbReference type="Pfam" id="PF12804">
    <property type="entry name" value="NTP_transf_3"/>
    <property type="match status" value="1"/>
</dbReference>
<gene>
    <name evidence="10" type="ORF">SAMN05216553_10132</name>
</gene>
<dbReference type="EMBL" id="FNCC01000001">
    <property type="protein sequence ID" value="SDF31026.1"/>
    <property type="molecule type" value="Genomic_DNA"/>
</dbReference>
<dbReference type="Proteomes" id="UP000199623">
    <property type="component" value="Unassembled WGS sequence"/>
</dbReference>
<dbReference type="GO" id="GO:0005525">
    <property type="term" value="F:GTP binding"/>
    <property type="evidence" value="ECO:0007669"/>
    <property type="project" value="UniProtKB-KW"/>
</dbReference>
<feature type="region of interest" description="Disordered" evidence="8">
    <location>
        <begin position="157"/>
        <end position="176"/>
    </location>
</feature>
<dbReference type="PANTHER" id="PTHR19136:SF81">
    <property type="entry name" value="MOLYBDENUM COFACTOR GUANYLYLTRANSFERASE"/>
    <property type="match status" value="1"/>
</dbReference>